<keyword evidence="23" id="KW-1185">Reference proteome</keyword>
<dbReference type="AlphaFoldDB" id="A0AA37QG56"/>
<evidence type="ECO:0000256" key="18">
    <source>
        <dbReference type="ARBA" id="ARBA00025915"/>
    </source>
</evidence>
<dbReference type="Pfam" id="PF04961">
    <property type="entry name" value="FTCD_C"/>
    <property type="match status" value="1"/>
</dbReference>
<dbReference type="PANTHER" id="PTHR12234">
    <property type="entry name" value="FORMIMINOTRANSFERASE-CYCLODEAMINASE"/>
    <property type="match status" value="1"/>
</dbReference>
<dbReference type="InterPro" id="IPR004227">
    <property type="entry name" value="Formiminotransferase_cat"/>
</dbReference>
<dbReference type="InterPro" id="IPR036178">
    <property type="entry name" value="Formintransfe-cycloase-like_sf"/>
</dbReference>
<name>A0AA37QG56_9BACT</name>
<evidence type="ECO:0000256" key="4">
    <source>
        <dbReference type="ARBA" id="ARBA00008297"/>
    </source>
</evidence>
<dbReference type="InterPro" id="IPR037070">
    <property type="entry name" value="Formiminotransferase_C_sf"/>
</dbReference>
<evidence type="ECO:0000256" key="10">
    <source>
        <dbReference type="ARBA" id="ARBA00022679"/>
    </source>
</evidence>
<evidence type="ECO:0000313" key="23">
    <source>
        <dbReference type="Proteomes" id="UP001161325"/>
    </source>
</evidence>
<comment type="function">
    <text evidence="17">Folate-dependent enzyme, that displays both transferase and deaminase activity. Serves to channel one-carbon units from formiminoglutamate to the folate pool.</text>
</comment>
<dbReference type="Gene3D" id="3.30.70.670">
    <property type="entry name" value="Formiminotransferase, C-terminal subdomain"/>
    <property type="match status" value="1"/>
</dbReference>
<evidence type="ECO:0000259" key="21">
    <source>
        <dbReference type="SMART" id="SM01222"/>
    </source>
</evidence>
<keyword evidence="11" id="KW-0369">Histidine metabolism</keyword>
<evidence type="ECO:0000256" key="15">
    <source>
        <dbReference type="ARBA" id="ARBA00023239"/>
    </source>
</evidence>
<evidence type="ECO:0000256" key="8">
    <source>
        <dbReference type="ARBA" id="ARBA00017787"/>
    </source>
</evidence>
<proteinExistence type="inferred from homology"/>
<dbReference type="SMART" id="SM01221">
    <property type="entry name" value="FTCD"/>
    <property type="match status" value="1"/>
</dbReference>
<dbReference type="GO" id="GO:0005542">
    <property type="term" value="F:folic acid binding"/>
    <property type="evidence" value="ECO:0007669"/>
    <property type="project" value="UniProtKB-KW"/>
</dbReference>
<dbReference type="EC" id="2.1.2.5" evidence="6"/>
<gene>
    <name evidence="22" type="ORF">rosag_26910</name>
</gene>
<evidence type="ECO:0000256" key="13">
    <source>
        <dbReference type="ARBA" id="ARBA00023034"/>
    </source>
</evidence>
<comment type="caution">
    <text evidence="22">The sequence shown here is derived from an EMBL/GenBank/DDBJ whole genome shotgun (WGS) entry which is preliminary data.</text>
</comment>
<keyword evidence="16" id="KW-0511">Multifunctional enzyme</keyword>
<dbReference type="Gene3D" id="3.30.990.10">
    <property type="entry name" value="Formiminotransferase, N-terminal subdomain"/>
    <property type="match status" value="1"/>
</dbReference>
<dbReference type="InterPro" id="IPR051623">
    <property type="entry name" value="FTCD"/>
</dbReference>
<dbReference type="GO" id="GO:0006547">
    <property type="term" value="P:L-histidine metabolic process"/>
    <property type="evidence" value="ECO:0007669"/>
    <property type="project" value="UniProtKB-KW"/>
</dbReference>
<comment type="similarity">
    <text evidence="5">In the C-terminal section; belongs to the cyclodeaminase/cyclohydrolase family.</text>
</comment>
<evidence type="ECO:0000256" key="17">
    <source>
        <dbReference type="ARBA" id="ARBA00025506"/>
    </source>
</evidence>
<accession>A0AA37QG56</accession>
<dbReference type="GO" id="GO:0005814">
    <property type="term" value="C:centriole"/>
    <property type="evidence" value="ECO:0007669"/>
    <property type="project" value="UniProtKB-SubCell"/>
</dbReference>
<comment type="similarity">
    <text evidence="4">In the N-terminal section; belongs to the formiminotransferase family.</text>
</comment>
<dbReference type="PANTHER" id="PTHR12234:SF8">
    <property type="entry name" value="FORMIMINOTRANSFERASE-CYCLODEAMINASE"/>
    <property type="match status" value="1"/>
</dbReference>
<dbReference type="GO" id="GO:0030409">
    <property type="term" value="F:glutamate formimidoyltransferase activity"/>
    <property type="evidence" value="ECO:0007669"/>
    <property type="project" value="UniProtKB-EC"/>
</dbReference>
<dbReference type="SUPFAM" id="SSF101262">
    <property type="entry name" value="Methenyltetrahydrofolate cyclohydrolase-like"/>
    <property type="match status" value="1"/>
</dbReference>
<comment type="subcellular location">
    <subcellularLocation>
        <location evidence="1">Cytoplasm</location>
        <location evidence="1">Cytoskeleton</location>
        <location evidence="1">Microtubule organizing center</location>
        <location evidence="1">Centrosome</location>
        <location evidence="1">Centriole</location>
    </subcellularLocation>
    <subcellularLocation>
        <location evidence="2">Golgi apparatus</location>
    </subcellularLocation>
</comment>
<dbReference type="InterPro" id="IPR022384">
    <property type="entry name" value="FormiminoTrfase_cat_dom_sf"/>
</dbReference>
<evidence type="ECO:0000256" key="19">
    <source>
        <dbReference type="ARBA" id="ARBA00030029"/>
    </source>
</evidence>
<comment type="subunit">
    <text evidence="18">Homooctamer, including four polyglutamate binding sites. The subunits are arranged as a tetramer of dimers, and form a planar ring-shaped structure.</text>
</comment>
<keyword evidence="10" id="KW-0808">Transferase</keyword>
<keyword evidence="14" id="KW-0206">Cytoskeleton</keyword>
<dbReference type="EC" id="4.3.1.4" evidence="7"/>
<reference evidence="22" key="1">
    <citation type="submission" date="2022-08" db="EMBL/GenBank/DDBJ databases">
        <title>Draft genome sequencing of Roseisolibacter agri AW1220.</title>
        <authorList>
            <person name="Tobiishi Y."/>
            <person name="Tonouchi A."/>
        </authorList>
    </citation>
    <scope>NUCLEOTIDE SEQUENCE</scope>
    <source>
        <strain evidence="22">AW1220</strain>
    </source>
</reference>
<feature type="domain" description="Formiminotransferase N-terminal subdomain" evidence="21">
    <location>
        <begin position="22"/>
        <end position="202"/>
    </location>
</feature>
<dbReference type="EMBL" id="BRXS01000004">
    <property type="protein sequence ID" value="GLC26178.1"/>
    <property type="molecule type" value="Genomic_DNA"/>
</dbReference>
<evidence type="ECO:0000256" key="7">
    <source>
        <dbReference type="ARBA" id="ARBA00012998"/>
    </source>
</evidence>
<dbReference type="NCBIfam" id="TIGR02024">
    <property type="entry name" value="FtcD"/>
    <property type="match status" value="1"/>
</dbReference>
<evidence type="ECO:0000256" key="6">
    <source>
        <dbReference type="ARBA" id="ARBA00012252"/>
    </source>
</evidence>
<evidence type="ECO:0000259" key="20">
    <source>
        <dbReference type="SMART" id="SM01221"/>
    </source>
</evidence>
<keyword evidence="13" id="KW-0333">Golgi apparatus</keyword>
<dbReference type="InterPro" id="IPR007044">
    <property type="entry name" value="Cyclodeamin/CycHdrlase"/>
</dbReference>
<evidence type="ECO:0000256" key="12">
    <source>
        <dbReference type="ARBA" id="ARBA00022954"/>
    </source>
</evidence>
<dbReference type="InterPro" id="IPR013802">
    <property type="entry name" value="Formiminotransferase_C"/>
</dbReference>
<organism evidence="22 23">
    <name type="scientific">Roseisolibacter agri</name>
    <dbReference type="NCBI Taxonomy" id="2014610"/>
    <lineage>
        <taxon>Bacteria</taxon>
        <taxon>Pseudomonadati</taxon>
        <taxon>Gemmatimonadota</taxon>
        <taxon>Gemmatimonadia</taxon>
        <taxon>Gemmatimonadales</taxon>
        <taxon>Gemmatimonadaceae</taxon>
        <taxon>Roseisolibacter</taxon>
    </lineage>
</organism>
<dbReference type="GO" id="GO:0030412">
    <property type="term" value="F:formimidoyltetrahydrofolate cyclodeaminase activity"/>
    <property type="evidence" value="ECO:0007669"/>
    <property type="project" value="UniProtKB-EC"/>
</dbReference>
<feature type="domain" description="Formiminotransferase C-terminal subdomain" evidence="20">
    <location>
        <begin position="203"/>
        <end position="316"/>
    </location>
</feature>
<dbReference type="SMART" id="SM01222">
    <property type="entry name" value="FTCD_N"/>
    <property type="match status" value="1"/>
</dbReference>
<evidence type="ECO:0000256" key="9">
    <source>
        <dbReference type="ARBA" id="ARBA00022490"/>
    </source>
</evidence>
<keyword evidence="12" id="KW-0290">Folate-binding</keyword>
<evidence type="ECO:0000256" key="16">
    <source>
        <dbReference type="ARBA" id="ARBA00023268"/>
    </source>
</evidence>
<dbReference type="Pfam" id="PF02971">
    <property type="entry name" value="FTCD"/>
    <property type="match status" value="1"/>
</dbReference>
<protein>
    <recommendedName>
        <fullName evidence="8">Formimidoyltransferase-cyclodeaminase</fullName>
        <ecNumber evidence="6">2.1.2.5</ecNumber>
        <ecNumber evidence="7">4.3.1.4</ecNumber>
    </recommendedName>
    <alternativeName>
        <fullName evidence="19">Formiminotransferase-cyclodeaminase</fullName>
    </alternativeName>
</protein>
<evidence type="ECO:0000256" key="1">
    <source>
        <dbReference type="ARBA" id="ARBA00004114"/>
    </source>
</evidence>
<dbReference type="SUPFAM" id="SSF55116">
    <property type="entry name" value="Formiminotransferase domain of formiminotransferase-cyclodeaminase"/>
    <property type="match status" value="2"/>
</dbReference>
<comment type="pathway">
    <text evidence="3">Amino-acid degradation; L-histidine degradation into L-glutamate; L-glutamate from N-formimidoyl-L-glutamate (transferase route): step 1/1.</text>
</comment>
<dbReference type="InterPro" id="IPR012886">
    <property type="entry name" value="Formiminotransferase_N"/>
</dbReference>
<evidence type="ECO:0000256" key="3">
    <source>
        <dbReference type="ARBA" id="ARBA00005082"/>
    </source>
</evidence>
<evidence type="ECO:0000256" key="5">
    <source>
        <dbReference type="ARBA" id="ARBA00010825"/>
    </source>
</evidence>
<sequence length="529" mass="55094">MHAAGFKVRSPQLTLNPAPKMKLVECVPNFSEGRRPDVIAAIRDAIAHVEGVTILDVSSDPSHNRTVVTFVAPVAQAVDAAYAGIAEAARRIDLREHRGEHPRIGATDVCPFVPLGAWGSTMEDCIALARTLGERVGRELQIPVYLYERAATRPDRENLADIRRGEFEGLRTELGTNPNRVPDFGPDAIHESAGATVIGARPFLVAYNVYLGPASNVPVAKEVAKAVRGSSGGLRYVKALGLEVDGQAQVSMNLVDTEKTPLHRAYEAVRSEAAAHGVTPTWSELVGLVPERALMEAGARHVQLRGFGPSMLLEQQVRDAVQGGASLSGFVADVASASPTPGGGSVAAHAGALGAALAQMVAGLTVGKKKYAAVDAEMREAALRAADLGNRLAALVARDAHAYEQVSAAYRLPKEPADAADARARAIHEALLGAAAVPLETARAAADVAELAAAVAERGNSNAVTDAGVAAMLAEAACRGAAYNVRVNVVALEDRTDGAPLAAEARALVERAARAAQAAQAAVERTLGD</sequence>
<keyword evidence="9" id="KW-0963">Cytoplasm</keyword>
<dbReference type="Pfam" id="PF07837">
    <property type="entry name" value="FTCD_N"/>
    <property type="match status" value="1"/>
</dbReference>
<evidence type="ECO:0000313" key="22">
    <source>
        <dbReference type="EMBL" id="GLC26178.1"/>
    </source>
</evidence>
<evidence type="ECO:0000256" key="14">
    <source>
        <dbReference type="ARBA" id="ARBA00023212"/>
    </source>
</evidence>
<evidence type="ECO:0000256" key="2">
    <source>
        <dbReference type="ARBA" id="ARBA00004555"/>
    </source>
</evidence>
<dbReference type="Proteomes" id="UP001161325">
    <property type="component" value="Unassembled WGS sequence"/>
</dbReference>
<keyword evidence="15" id="KW-0456">Lyase</keyword>
<dbReference type="Gene3D" id="1.20.120.680">
    <property type="entry name" value="Formiminotetrahydrofolate cyclodeaminase monomer, up-and-down helical bundle"/>
    <property type="match status" value="1"/>
</dbReference>
<dbReference type="InterPro" id="IPR037064">
    <property type="entry name" value="Formiminotransferase_N_sf"/>
</dbReference>
<evidence type="ECO:0000256" key="11">
    <source>
        <dbReference type="ARBA" id="ARBA00022808"/>
    </source>
</evidence>